<proteinExistence type="predicted"/>
<feature type="domain" description="PAC" evidence="2">
    <location>
        <begin position="230"/>
        <end position="282"/>
    </location>
</feature>
<dbReference type="CDD" id="cd01948">
    <property type="entry name" value="EAL"/>
    <property type="match status" value="1"/>
</dbReference>
<dbReference type="InterPro" id="IPR035965">
    <property type="entry name" value="PAS-like_dom_sf"/>
</dbReference>
<dbReference type="InterPro" id="IPR000700">
    <property type="entry name" value="PAS-assoc_C"/>
</dbReference>
<evidence type="ECO:0000259" key="1">
    <source>
        <dbReference type="PROSITE" id="PS50112"/>
    </source>
</evidence>
<dbReference type="InterPro" id="IPR001633">
    <property type="entry name" value="EAL_dom"/>
</dbReference>
<dbReference type="SMART" id="SM00267">
    <property type="entry name" value="GGDEF"/>
    <property type="match status" value="1"/>
</dbReference>
<dbReference type="Gene3D" id="3.30.450.20">
    <property type="entry name" value="PAS domain"/>
    <property type="match status" value="2"/>
</dbReference>
<feature type="domain" description="PAC" evidence="2">
    <location>
        <begin position="100"/>
        <end position="155"/>
    </location>
</feature>
<evidence type="ECO:0000313" key="5">
    <source>
        <dbReference type="EMBL" id="OKH30993.1"/>
    </source>
</evidence>
<dbReference type="InterPro" id="IPR035919">
    <property type="entry name" value="EAL_sf"/>
</dbReference>
<comment type="caution">
    <text evidence="5">The sequence shown here is derived from an EMBL/GenBank/DDBJ whole genome shotgun (WGS) entry which is preliminary data.</text>
</comment>
<dbReference type="PROSITE" id="PS50112">
    <property type="entry name" value="PAS"/>
    <property type="match status" value="2"/>
</dbReference>
<reference evidence="5 6" key="1">
    <citation type="submission" date="2016-11" db="EMBL/GenBank/DDBJ databases">
        <title>Draft Genome Sequences of Nine Cyanobacterial Strains from Diverse Habitats.</title>
        <authorList>
            <person name="Zhu T."/>
            <person name="Hou S."/>
            <person name="Lu X."/>
            <person name="Hess W.R."/>
        </authorList>
    </citation>
    <scope>NUCLEOTIDE SEQUENCE [LARGE SCALE GENOMIC DNA]</scope>
    <source>
        <strain evidence="5 6">IAM M-71</strain>
    </source>
</reference>
<dbReference type="CDD" id="cd01949">
    <property type="entry name" value="GGDEF"/>
    <property type="match status" value="1"/>
</dbReference>
<dbReference type="Gene3D" id="3.20.20.450">
    <property type="entry name" value="EAL domain"/>
    <property type="match status" value="1"/>
</dbReference>
<name>A0A1U7I494_9CYAN</name>
<evidence type="ECO:0000259" key="4">
    <source>
        <dbReference type="PROSITE" id="PS50887"/>
    </source>
</evidence>
<dbReference type="CDD" id="cd00130">
    <property type="entry name" value="PAS"/>
    <property type="match status" value="2"/>
</dbReference>
<dbReference type="PANTHER" id="PTHR44757">
    <property type="entry name" value="DIGUANYLATE CYCLASE DGCP"/>
    <property type="match status" value="1"/>
</dbReference>
<dbReference type="SMART" id="SM00091">
    <property type="entry name" value="PAS"/>
    <property type="match status" value="2"/>
</dbReference>
<gene>
    <name evidence="5" type="ORF">NIES2119_29810</name>
</gene>
<dbReference type="InterPro" id="IPR000014">
    <property type="entry name" value="PAS"/>
</dbReference>
<dbReference type="InterPro" id="IPR001610">
    <property type="entry name" value="PAC"/>
</dbReference>
<dbReference type="STRING" id="454136.NIES2119_29810"/>
<feature type="domain" description="PAS" evidence="1">
    <location>
        <begin position="27"/>
        <end position="101"/>
    </location>
</feature>
<dbReference type="SUPFAM" id="SSF55073">
    <property type="entry name" value="Nucleotide cyclase"/>
    <property type="match status" value="1"/>
</dbReference>
<dbReference type="Pfam" id="PF00990">
    <property type="entry name" value="GGDEF"/>
    <property type="match status" value="1"/>
</dbReference>
<dbReference type="FunFam" id="3.30.70.270:FF:000001">
    <property type="entry name" value="Diguanylate cyclase domain protein"/>
    <property type="match status" value="1"/>
</dbReference>
<dbReference type="Pfam" id="PF13426">
    <property type="entry name" value="PAS_9"/>
    <property type="match status" value="1"/>
</dbReference>
<dbReference type="SMART" id="SM00086">
    <property type="entry name" value="PAC"/>
    <property type="match status" value="2"/>
</dbReference>
<organism evidence="5 6">
    <name type="scientific">[Phormidium ambiguum] IAM M-71</name>
    <dbReference type="NCBI Taxonomy" id="454136"/>
    <lineage>
        <taxon>Bacteria</taxon>
        <taxon>Bacillati</taxon>
        <taxon>Cyanobacteriota</taxon>
        <taxon>Cyanophyceae</taxon>
        <taxon>Oscillatoriophycideae</taxon>
        <taxon>Aerosakkonematales</taxon>
        <taxon>Aerosakkonemataceae</taxon>
        <taxon>Floridanema</taxon>
    </lineage>
</organism>
<dbReference type="EMBL" id="MRCE01000056">
    <property type="protein sequence ID" value="OKH30993.1"/>
    <property type="molecule type" value="Genomic_DNA"/>
</dbReference>
<dbReference type="SUPFAM" id="SSF55785">
    <property type="entry name" value="PYP-like sensor domain (PAS domain)"/>
    <property type="match status" value="2"/>
</dbReference>
<sequence length="742" mass="84933">MSNKEPPKIMLDQPTESQETEIFLKEALEQLTFHLENSPVGVVEWDNKSRVKRWSKQAEKIFGWQAEEVLGKCWNEWQFVYETDVDRVSENASLTRTAQDPMNIHYNRNYTKDGKILDCEWYNSALLDEFGNVISILSLVLDVSDRKRAEAALKKSEEQFRLIFELAPIGMALTTLNGKFLRVNLALCNFLGYSESDLLQLTLIDIIHPDYSTNKFSHSQELLSNKIPSLQLETCYLSKSGDKVYAILQVSLVKDTDNKPLHYIVQIVNITERKQMEEKLLYDAFHDVLTGLPNRAFLNQRLEYTIRRAKRHDDYLFAVLFIDLDRFKVVNDSLGHAVGDKLLIEIAHLLEKSVRNIDTVARLGGDEFVILLDALKDVQDAIIIAQRIEDILRSPFKIAGQEVFTSASIGIALSNANYEQAADMLRDADIAMYRAKDLGKGRYQIFDKAMHAHALRIMQLETDMRKALERQEFVLHYQPIISLKTGAISGFEALVRWQHSKEGLISPAEFIPLAEETGLIIPLEEWILAEAFQQMQVWQREFPHAKDLKMSVNISTKQLKEGEIINVIDRLLQETQIDSKNLKLEITESLLIENTEVANLILLQLRERNIELSIDDFGTGYSSLSYLHRFPMNTLKIDRSFVSLLNSRNENSEIVRAIITLAHILGMDVVAEGIETASQLTQLKELGCEQGQGFYFAKALDKQAATALLINQQEHPKWREATILEEDKNLLNLQPNQIKKVI</sequence>
<feature type="domain" description="PAS" evidence="1">
    <location>
        <begin position="156"/>
        <end position="226"/>
    </location>
</feature>
<dbReference type="PROSITE" id="PS50113">
    <property type="entry name" value="PAC"/>
    <property type="match status" value="2"/>
</dbReference>
<dbReference type="InterPro" id="IPR043128">
    <property type="entry name" value="Rev_trsase/Diguanyl_cyclase"/>
</dbReference>
<dbReference type="Gene3D" id="3.30.70.270">
    <property type="match status" value="1"/>
</dbReference>
<dbReference type="SMART" id="SM00052">
    <property type="entry name" value="EAL"/>
    <property type="match status" value="1"/>
</dbReference>
<dbReference type="InterPro" id="IPR000160">
    <property type="entry name" value="GGDEF_dom"/>
</dbReference>
<dbReference type="FunFam" id="3.20.20.450:FF:000001">
    <property type="entry name" value="Cyclic di-GMP phosphodiesterase yahA"/>
    <property type="match status" value="1"/>
</dbReference>
<evidence type="ECO:0000313" key="6">
    <source>
        <dbReference type="Proteomes" id="UP000185860"/>
    </source>
</evidence>
<dbReference type="PANTHER" id="PTHR44757:SF2">
    <property type="entry name" value="BIOFILM ARCHITECTURE MAINTENANCE PROTEIN MBAA"/>
    <property type="match status" value="1"/>
</dbReference>
<dbReference type="OrthoDB" id="425396at2"/>
<dbReference type="AlphaFoldDB" id="A0A1U7I494"/>
<dbReference type="InterPro" id="IPR052155">
    <property type="entry name" value="Biofilm_reg_signaling"/>
</dbReference>
<dbReference type="PROSITE" id="PS50887">
    <property type="entry name" value="GGDEF"/>
    <property type="match status" value="1"/>
</dbReference>
<accession>A0A1U7I494</accession>
<evidence type="ECO:0000259" key="2">
    <source>
        <dbReference type="PROSITE" id="PS50113"/>
    </source>
</evidence>
<dbReference type="Pfam" id="PF08448">
    <property type="entry name" value="PAS_4"/>
    <property type="match status" value="1"/>
</dbReference>
<dbReference type="NCBIfam" id="TIGR00229">
    <property type="entry name" value="sensory_box"/>
    <property type="match status" value="2"/>
</dbReference>
<dbReference type="RefSeq" id="WP_073597118.1">
    <property type="nucleotide sequence ID" value="NZ_MRCE01000056.1"/>
</dbReference>
<dbReference type="InterPro" id="IPR029787">
    <property type="entry name" value="Nucleotide_cyclase"/>
</dbReference>
<dbReference type="SUPFAM" id="SSF141868">
    <property type="entry name" value="EAL domain-like"/>
    <property type="match status" value="1"/>
</dbReference>
<protein>
    <recommendedName>
        <fullName evidence="7">Diguanylate cyclase</fullName>
    </recommendedName>
</protein>
<dbReference type="Pfam" id="PF00563">
    <property type="entry name" value="EAL"/>
    <property type="match status" value="1"/>
</dbReference>
<evidence type="ECO:0000259" key="3">
    <source>
        <dbReference type="PROSITE" id="PS50883"/>
    </source>
</evidence>
<feature type="domain" description="EAL" evidence="3">
    <location>
        <begin position="457"/>
        <end position="713"/>
    </location>
</feature>
<evidence type="ECO:0008006" key="7">
    <source>
        <dbReference type="Google" id="ProtNLM"/>
    </source>
</evidence>
<dbReference type="PROSITE" id="PS50883">
    <property type="entry name" value="EAL"/>
    <property type="match status" value="1"/>
</dbReference>
<dbReference type="Proteomes" id="UP000185860">
    <property type="component" value="Unassembled WGS sequence"/>
</dbReference>
<feature type="domain" description="GGDEF" evidence="4">
    <location>
        <begin position="315"/>
        <end position="448"/>
    </location>
</feature>
<dbReference type="NCBIfam" id="TIGR00254">
    <property type="entry name" value="GGDEF"/>
    <property type="match status" value="1"/>
</dbReference>
<dbReference type="InterPro" id="IPR013656">
    <property type="entry name" value="PAS_4"/>
</dbReference>